<evidence type="ECO:0000256" key="1">
    <source>
        <dbReference type="SAM" id="MobiDB-lite"/>
    </source>
</evidence>
<feature type="compositionally biased region" description="Basic residues" evidence="1">
    <location>
        <begin position="311"/>
        <end position="320"/>
    </location>
</feature>
<feature type="region of interest" description="Disordered" evidence="1">
    <location>
        <begin position="297"/>
        <end position="320"/>
    </location>
</feature>
<name>A0AAW1N4P8_POPJA</name>
<dbReference type="Pfam" id="PF12762">
    <property type="entry name" value="DDE_Tnp_IS1595"/>
    <property type="match status" value="1"/>
</dbReference>
<evidence type="ECO:0000313" key="4">
    <source>
        <dbReference type="Proteomes" id="UP001458880"/>
    </source>
</evidence>
<proteinExistence type="predicted"/>
<organism evidence="3 4">
    <name type="scientific">Popillia japonica</name>
    <name type="common">Japanese beetle</name>
    <dbReference type="NCBI Taxonomy" id="7064"/>
    <lineage>
        <taxon>Eukaryota</taxon>
        <taxon>Metazoa</taxon>
        <taxon>Ecdysozoa</taxon>
        <taxon>Arthropoda</taxon>
        <taxon>Hexapoda</taxon>
        <taxon>Insecta</taxon>
        <taxon>Pterygota</taxon>
        <taxon>Neoptera</taxon>
        <taxon>Endopterygota</taxon>
        <taxon>Coleoptera</taxon>
        <taxon>Polyphaga</taxon>
        <taxon>Scarabaeiformia</taxon>
        <taxon>Scarabaeidae</taxon>
        <taxon>Rutelinae</taxon>
        <taxon>Popillia</taxon>
    </lineage>
</organism>
<dbReference type="InterPro" id="IPR024445">
    <property type="entry name" value="Tnp_ISXO2-like"/>
</dbReference>
<evidence type="ECO:0000259" key="2">
    <source>
        <dbReference type="SMART" id="SM01126"/>
    </source>
</evidence>
<dbReference type="PANTHER" id="PTHR47163:SF2">
    <property type="entry name" value="SI:DKEY-17M8.2"/>
    <property type="match status" value="1"/>
</dbReference>
<accession>A0AAW1N4P8</accession>
<dbReference type="Proteomes" id="UP001458880">
    <property type="component" value="Unassembled WGS sequence"/>
</dbReference>
<dbReference type="InterPro" id="IPR053164">
    <property type="entry name" value="IS1016-like_transposase"/>
</dbReference>
<protein>
    <submittedName>
        <fullName evidence="3">ISXO2-like transposase domain</fullName>
    </submittedName>
</protein>
<reference evidence="3 4" key="1">
    <citation type="journal article" date="2024" name="BMC Genomics">
        <title>De novo assembly and annotation of Popillia japonica's genome with initial clues to its potential as an invasive pest.</title>
        <authorList>
            <person name="Cucini C."/>
            <person name="Boschi S."/>
            <person name="Funari R."/>
            <person name="Cardaioli E."/>
            <person name="Iannotti N."/>
            <person name="Marturano G."/>
            <person name="Paoli F."/>
            <person name="Bruttini M."/>
            <person name="Carapelli A."/>
            <person name="Frati F."/>
            <person name="Nardi F."/>
        </authorList>
    </citation>
    <scope>NUCLEOTIDE SEQUENCE [LARGE SCALE GENOMIC DNA]</scope>
    <source>
        <strain evidence="3">DMR45628</strain>
    </source>
</reference>
<sequence length="320" mass="36645">MKLPPHTTYVLQPLDVAVFKGLTTNWDKELCKWQRANPRKKIPKPEFVSLITNLTKALCKWQRANPRKKIPKPEFVSLITNLTKALPAAHIINGFKTTSIYDAEVNGVNKDIIPETIFKKADLEKYILPGSIVVSDGWRAYNNLHEIGGGMYEHQVVIHEENFVDPEDTDIHTQNVENMWLKAKGKLRRQFGTSENLFPSYLHQFIWRNKCRNMNTFCAFLVKMPNVQKKLSGYQYKRRRLEKEAQTQKQVGALKKYLQSTCSSTEINDNTAECPILNPGIKENTESPKIDEQQMEVISKPSGSGTIPLPNKRKHGIAKD</sequence>
<comment type="caution">
    <text evidence="3">The sequence shown here is derived from an EMBL/GenBank/DDBJ whole genome shotgun (WGS) entry which is preliminary data.</text>
</comment>
<evidence type="ECO:0000313" key="3">
    <source>
        <dbReference type="EMBL" id="KAK9752982.1"/>
    </source>
</evidence>
<dbReference type="EMBL" id="JASPKY010000016">
    <property type="protein sequence ID" value="KAK9752982.1"/>
    <property type="molecule type" value="Genomic_DNA"/>
</dbReference>
<dbReference type="SMART" id="SM01126">
    <property type="entry name" value="DDE_Tnp_IS1595"/>
    <property type="match status" value="1"/>
</dbReference>
<gene>
    <name evidence="3" type="ORF">QE152_g3809</name>
</gene>
<keyword evidence="4" id="KW-1185">Reference proteome</keyword>
<dbReference type="PANTHER" id="PTHR47163">
    <property type="entry name" value="DDE_TNP_IS1595 DOMAIN-CONTAINING PROTEIN"/>
    <property type="match status" value="1"/>
</dbReference>
<dbReference type="AlphaFoldDB" id="A0AAW1N4P8"/>
<feature type="domain" description="ISXO2-like transposase" evidence="2">
    <location>
        <begin position="53"/>
        <end position="210"/>
    </location>
</feature>